<evidence type="ECO:0000313" key="2">
    <source>
        <dbReference type="Proteomes" id="UP000298653"/>
    </source>
</evidence>
<evidence type="ECO:0000313" key="1">
    <source>
        <dbReference type="EMBL" id="QCP36441.1"/>
    </source>
</evidence>
<name>A0A4P8IHG8_9FIRM</name>
<dbReference type="RefSeq" id="WP_137329669.1">
    <property type="nucleotide sequence ID" value="NZ_CP040058.1"/>
</dbReference>
<accession>A0A4P8IHG8</accession>
<sequence length="342" mass="40280">MARILISERPYVEELSTNKTRNLMVICERLFLPVQADASKLELARQIAQKLSEDPLVLLEMLQSEAVELLFELWEQREGSFALETNFNDLQQLRYLGFVHVEEDFIAINLEAEDMFYFLLKSHKSAEVMERYSRWEQVIFGMLFTYGILDVYYCYDIFVEVTGEKISYPEIERFLLIRIVFWRSGILLRNEKTKRLFMVSREVLDRNEVFDEWNEQQDLSFKEYTEDEYVALAMGNGVTGWPGVSEMFTYILEEIEDDRYKAMVIMKSIILMIQNGASYLDTVVKVSRLLDTEEEDEKLFYDCLKTVFYHTPIYGKKGHTLADLARKQEDVPFQVINGGKET</sequence>
<protein>
    <submittedName>
        <fullName evidence="1">Uncharacterized protein</fullName>
    </submittedName>
</protein>
<dbReference type="EMBL" id="CP040058">
    <property type="protein sequence ID" value="QCP36441.1"/>
    <property type="molecule type" value="Genomic_DNA"/>
</dbReference>
<keyword evidence="2" id="KW-1185">Reference proteome</keyword>
<proteinExistence type="predicted"/>
<dbReference type="OrthoDB" id="2034679at2"/>
<organism evidence="1 2">
    <name type="scientific">Anaerostipes rhamnosivorans</name>
    <dbReference type="NCBI Taxonomy" id="1229621"/>
    <lineage>
        <taxon>Bacteria</taxon>
        <taxon>Bacillati</taxon>
        <taxon>Bacillota</taxon>
        <taxon>Clostridia</taxon>
        <taxon>Lachnospirales</taxon>
        <taxon>Lachnospiraceae</taxon>
        <taxon>Anaerostipes</taxon>
    </lineage>
</organism>
<dbReference type="Proteomes" id="UP000298653">
    <property type="component" value="Chromosome"/>
</dbReference>
<reference evidence="1 2" key="1">
    <citation type="submission" date="2019-05" db="EMBL/GenBank/DDBJ databases">
        <title>Complete genome sequencing of Anaerostipes rhamnosivorans.</title>
        <authorList>
            <person name="Bui T.P.N."/>
            <person name="de Vos W.M."/>
        </authorList>
    </citation>
    <scope>NUCLEOTIDE SEQUENCE [LARGE SCALE GENOMIC DNA]</scope>
    <source>
        <strain evidence="1 2">1y2</strain>
    </source>
</reference>
<dbReference type="KEGG" id="arf:AR1Y2_2987"/>
<gene>
    <name evidence="1" type="ORF">AR1Y2_2987</name>
</gene>
<dbReference type="AlphaFoldDB" id="A0A4P8IHG8"/>